<keyword evidence="2" id="KW-0677">Repeat</keyword>
<dbReference type="InterPro" id="IPR011042">
    <property type="entry name" value="6-blade_b-propeller_TolB-like"/>
</dbReference>
<dbReference type="PANTHER" id="PTHR10680">
    <property type="entry name" value="PEPTIDYL-GLYCINE ALPHA-AMIDATING MONOOXYGENASE"/>
    <property type="match status" value="1"/>
</dbReference>
<dbReference type="PROSITE" id="PS51125">
    <property type="entry name" value="NHL"/>
    <property type="match status" value="2"/>
</dbReference>
<sequence length="366" mass="40409">MRVIVRCLPLVALIGYLAVPLSAQDIGPTGPIPYDIVDSWAKPFAAEGFAFGGNSGVYAESPDRIIVLQRGETRLPDPVPPEFNGWAGPLWNVLSGRGRTWQNCIYVLDGNGNLIEVWDQWDYLFEGSDGPGPHRIRVSPYDPERRIWIVHETAHQIFVLSNDGKELLKTFGERDVSGTDQAHFGLPQDVGFLPDGRVLIADGYENSRVMVLDANWNYLTEFGSAGEGPGEFQIVHSIAMAPGGRILVADRDNDRVQIFSDSDYSYMGEIHVGALALDILVSGNRVFVSDVGPPRLRQFDLDGNAVYTWVAPGDDSPHWIREMHSIGVDSDGNLYAADNQNGRIQKLIPKPDADPNLLVGQPYFPR</sequence>
<name>A0A381W282_9ZZZZ</name>
<dbReference type="InterPro" id="IPR001258">
    <property type="entry name" value="NHL_repeat"/>
</dbReference>
<dbReference type="GO" id="GO:0005576">
    <property type="term" value="C:extracellular region"/>
    <property type="evidence" value="ECO:0007669"/>
    <property type="project" value="TreeGrafter"/>
</dbReference>
<dbReference type="SUPFAM" id="SSF101898">
    <property type="entry name" value="NHL repeat"/>
    <property type="match status" value="1"/>
</dbReference>
<evidence type="ECO:0000313" key="4">
    <source>
        <dbReference type="EMBL" id="SVA46649.1"/>
    </source>
</evidence>
<dbReference type="Pfam" id="PF17170">
    <property type="entry name" value="DUF5128"/>
    <property type="match status" value="1"/>
</dbReference>
<organism evidence="4">
    <name type="scientific">marine metagenome</name>
    <dbReference type="NCBI Taxonomy" id="408172"/>
    <lineage>
        <taxon>unclassified sequences</taxon>
        <taxon>metagenomes</taxon>
        <taxon>ecological metagenomes</taxon>
    </lineage>
</organism>
<accession>A0A381W282</accession>
<dbReference type="Gene3D" id="2.120.10.30">
    <property type="entry name" value="TolB, C-terminal domain"/>
    <property type="match status" value="2"/>
</dbReference>
<evidence type="ECO:0000256" key="2">
    <source>
        <dbReference type="ARBA" id="ARBA00022737"/>
    </source>
</evidence>
<evidence type="ECO:0008006" key="5">
    <source>
        <dbReference type="Google" id="ProtNLM"/>
    </source>
</evidence>
<reference evidence="4" key="1">
    <citation type="submission" date="2018-05" db="EMBL/GenBank/DDBJ databases">
        <authorList>
            <person name="Lanie J.A."/>
            <person name="Ng W.-L."/>
            <person name="Kazmierczak K.M."/>
            <person name="Andrzejewski T.M."/>
            <person name="Davidsen T.M."/>
            <person name="Wayne K.J."/>
            <person name="Tettelin H."/>
            <person name="Glass J.I."/>
            <person name="Rusch D."/>
            <person name="Podicherti R."/>
            <person name="Tsui H.-C.T."/>
            <person name="Winkler M.E."/>
        </authorList>
    </citation>
    <scope>NUCLEOTIDE SEQUENCE</scope>
</reference>
<dbReference type="AlphaFoldDB" id="A0A381W282"/>
<keyword evidence="1" id="KW-0732">Signal</keyword>
<dbReference type="EMBL" id="UINC01010493">
    <property type="protein sequence ID" value="SVA46649.1"/>
    <property type="molecule type" value="Genomic_DNA"/>
</dbReference>
<protein>
    <recommendedName>
        <fullName evidence="5">SMP-30/Gluconolactonase/LRE-like region domain-containing protein</fullName>
    </recommendedName>
</protein>
<keyword evidence="3" id="KW-0325">Glycoprotein</keyword>
<evidence type="ECO:0000256" key="1">
    <source>
        <dbReference type="ARBA" id="ARBA00022729"/>
    </source>
</evidence>
<gene>
    <name evidence="4" type="ORF">METZ01_LOCUS99503</name>
</gene>
<evidence type="ECO:0000256" key="3">
    <source>
        <dbReference type="ARBA" id="ARBA00023180"/>
    </source>
</evidence>
<dbReference type="PANTHER" id="PTHR10680:SF14">
    <property type="entry name" value="PEPTIDYL-GLYCINE ALPHA-AMIDATING MONOOXYGENASE"/>
    <property type="match status" value="1"/>
</dbReference>
<proteinExistence type="predicted"/>